<comment type="catalytic activity">
    <reaction evidence="3">
        <text>alpha-L-fucose = beta-L-fucose</text>
        <dbReference type="Rhea" id="RHEA:25580"/>
        <dbReference type="ChEBI" id="CHEBI:42548"/>
        <dbReference type="ChEBI" id="CHEBI:42589"/>
        <dbReference type="EC" id="5.1.3.29"/>
    </reaction>
</comment>
<evidence type="ECO:0000256" key="3">
    <source>
        <dbReference type="ARBA" id="ARBA00036324"/>
    </source>
</evidence>
<dbReference type="PANTHER" id="PTHR31690:SF4">
    <property type="entry name" value="FUCOSE MUTAROTASE"/>
    <property type="match status" value="1"/>
</dbReference>
<dbReference type="Proteomes" id="UP001216510">
    <property type="component" value="Chromosome"/>
</dbReference>
<dbReference type="SUPFAM" id="SSF102546">
    <property type="entry name" value="RbsD-like"/>
    <property type="match status" value="1"/>
</dbReference>
<name>A0ABY8BFS4_9BURK</name>
<protein>
    <submittedName>
        <fullName evidence="4">RbsD/FucU domain-containing protein</fullName>
    </submittedName>
</protein>
<accession>A0ABY8BFS4</accession>
<keyword evidence="2" id="KW-0413">Isomerase</keyword>
<dbReference type="EMBL" id="CP119083">
    <property type="protein sequence ID" value="WEF33577.1"/>
    <property type="molecule type" value="Genomic_DNA"/>
</dbReference>
<keyword evidence="5" id="KW-1185">Reference proteome</keyword>
<reference evidence="4 5" key="1">
    <citation type="submission" date="2023-02" db="EMBL/GenBank/DDBJ databases">
        <title>Gemone sequence of Telluria chitinolytica ACM 3522T.</title>
        <authorList>
            <person name="Frediansyah A."/>
            <person name="Miess H."/>
            <person name="Gross H."/>
        </authorList>
    </citation>
    <scope>NUCLEOTIDE SEQUENCE [LARGE SCALE GENOMIC DNA]</scope>
    <source>
        <strain evidence="4 5">ACM 3522</strain>
    </source>
</reference>
<dbReference type="InterPro" id="IPR050443">
    <property type="entry name" value="RbsD/FucU_mutarotase"/>
</dbReference>
<gene>
    <name evidence="4" type="ORF">PX653_01950</name>
</gene>
<sequence length="148" mass="15471">MLRGIDPVLSPELLKVLAEMGHGDAVAVVDANFTAATLGRGKPLVRLPGIGLQRACAAVLSVLPLDLPGRPVAFMAVSDRPAGYRSGLQRELLALCSSAGSAAAAQCEAVERFAFYEQVRQAHAIVQTGELQPYANFLFRKGVLAGGG</sequence>
<dbReference type="PANTHER" id="PTHR31690">
    <property type="entry name" value="FUCOSE MUTAROTASE"/>
    <property type="match status" value="1"/>
</dbReference>
<dbReference type="RefSeq" id="WP_277416275.1">
    <property type="nucleotide sequence ID" value="NZ_CP119083.1"/>
</dbReference>
<dbReference type="InterPro" id="IPR007721">
    <property type="entry name" value="RbsD_FucU"/>
</dbReference>
<evidence type="ECO:0000256" key="2">
    <source>
        <dbReference type="ARBA" id="ARBA00023235"/>
    </source>
</evidence>
<dbReference type="InterPro" id="IPR023750">
    <property type="entry name" value="RbsD-like_sf"/>
</dbReference>
<evidence type="ECO:0000256" key="1">
    <source>
        <dbReference type="ARBA" id="ARBA00000223"/>
    </source>
</evidence>
<organism evidence="4 5">
    <name type="scientific">Pseudoduganella chitinolytica</name>
    <dbReference type="NCBI Taxonomy" id="34070"/>
    <lineage>
        <taxon>Bacteria</taxon>
        <taxon>Pseudomonadati</taxon>
        <taxon>Pseudomonadota</taxon>
        <taxon>Betaproteobacteria</taxon>
        <taxon>Burkholderiales</taxon>
        <taxon>Oxalobacteraceae</taxon>
        <taxon>Telluria group</taxon>
        <taxon>Pseudoduganella</taxon>
    </lineage>
</organism>
<dbReference type="Pfam" id="PF05025">
    <property type="entry name" value="RbsD_FucU"/>
    <property type="match status" value="1"/>
</dbReference>
<evidence type="ECO:0000313" key="5">
    <source>
        <dbReference type="Proteomes" id="UP001216510"/>
    </source>
</evidence>
<dbReference type="Gene3D" id="3.40.1650.10">
    <property type="entry name" value="RbsD-like domain"/>
    <property type="match status" value="1"/>
</dbReference>
<proteinExistence type="predicted"/>
<evidence type="ECO:0000313" key="4">
    <source>
        <dbReference type="EMBL" id="WEF33577.1"/>
    </source>
</evidence>
<comment type="catalytic activity">
    <reaction evidence="1">
        <text>beta-D-ribopyranose = beta-D-ribofuranose</text>
        <dbReference type="Rhea" id="RHEA:25432"/>
        <dbReference type="ChEBI" id="CHEBI:27476"/>
        <dbReference type="ChEBI" id="CHEBI:47002"/>
        <dbReference type="EC" id="5.4.99.62"/>
    </reaction>
</comment>